<dbReference type="RefSeq" id="WP_095961221.1">
    <property type="nucleotide sequence ID" value="NZ_CP022203.1"/>
</dbReference>
<gene>
    <name evidence="2" type="ORF">MYMAC_006936</name>
</gene>
<dbReference type="AlphaFoldDB" id="A0A286NVT3"/>
<organism evidence="2 3">
    <name type="scientific">Corallococcus macrosporus DSM 14697</name>
    <dbReference type="NCBI Taxonomy" id="1189310"/>
    <lineage>
        <taxon>Bacteria</taxon>
        <taxon>Pseudomonadati</taxon>
        <taxon>Myxococcota</taxon>
        <taxon>Myxococcia</taxon>
        <taxon>Myxococcales</taxon>
        <taxon>Cystobacterineae</taxon>
        <taxon>Myxococcaceae</taxon>
        <taxon>Corallococcus</taxon>
    </lineage>
</organism>
<keyword evidence="3" id="KW-1185">Reference proteome</keyword>
<dbReference type="Proteomes" id="UP000217343">
    <property type="component" value="Chromosome"/>
</dbReference>
<evidence type="ECO:0000313" key="3">
    <source>
        <dbReference type="Proteomes" id="UP000217343"/>
    </source>
</evidence>
<feature type="domain" description="Transposase IS66 C-terminal" evidence="1">
    <location>
        <begin position="16"/>
        <end position="44"/>
    </location>
</feature>
<dbReference type="OrthoDB" id="9800877at2"/>
<reference evidence="2 3" key="1">
    <citation type="submission" date="2017-06" db="EMBL/GenBank/DDBJ databases">
        <title>Sequencing and comparative analysis of myxobacterial genomes.</title>
        <authorList>
            <person name="Rupp O."/>
            <person name="Goesmann A."/>
            <person name="Sogaard-Andersen L."/>
        </authorList>
    </citation>
    <scope>NUCLEOTIDE SEQUENCE [LARGE SCALE GENOMIC DNA]</scope>
    <source>
        <strain evidence="2 3">DSM 14697</strain>
    </source>
</reference>
<name>A0A286NVT3_9BACT</name>
<dbReference type="Pfam" id="PF13817">
    <property type="entry name" value="DDE_Tnp_IS66_C"/>
    <property type="match status" value="1"/>
</dbReference>
<dbReference type="InterPro" id="IPR039552">
    <property type="entry name" value="IS66_C"/>
</dbReference>
<protein>
    <submittedName>
        <fullName evidence="2">IS66 family transposase</fullName>
    </submittedName>
</protein>
<evidence type="ECO:0000313" key="2">
    <source>
        <dbReference type="EMBL" id="ATB51278.1"/>
    </source>
</evidence>
<accession>A0A286NVT3</accession>
<sequence length="62" mass="7063">MLAIVGLYALVAIWEANGVSPETYLVDVLLRVQTNPNSRIDDLLLLAWMRRRARPSRQQALD</sequence>
<dbReference type="EMBL" id="CP022203">
    <property type="protein sequence ID" value="ATB51278.1"/>
    <property type="molecule type" value="Genomic_DNA"/>
</dbReference>
<dbReference type="KEGG" id="mmas:MYMAC_006936"/>
<evidence type="ECO:0000259" key="1">
    <source>
        <dbReference type="Pfam" id="PF13817"/>
    </source>
</evidence>
<proteinExistence type="predicted"/>